<protein>
    <submittedName>
        <fullName evidence="1">Uncharacterized protein</fullName>
    </submittedName>
</protein>
<organism evidence="1 2">
    <name type="scientific">Hoyosella altamirensis</name>
    <dbReference type="NCBI Taxonomy" id="616997"/>
    <lineage>
        <taxon>Bacteria</taxon>
        <taxon>Bacillati</taxon>
        <taxon>Actinomycetota</taxon>
        <taxon>Actinomycetes</taxon>
        <taxon>Mycobacteriales</taxon>
        <taxon>Hoyosellaceae</taxon>
        <taxon>Hoyosella</taxon>
    </lineage>
</organism>
<name>A0A839RNK7_9ACTN</name>
<gene>
    <name evidence="1" type="ORF">FHU29_002095</name>
</gene>
<evidence type="ECO:0000313" key="1">
    <source>
        <dbReference type="EMBL" id="MBB3037646.1"/>
    </source>
</evidence>
<dbReference type="RefSeq" id="WP_157095213.1">
    <property type="nucleotide sequence ID" value="NZ_BDDI01000011.1"/>
</dbReference>
<evidence type="ECO:0000313" key="2">
    <source>
        <dbReference type="Proteomes" id="UP000567922"/>
    </source>
</evidence>
<dbReference type="AlphaFoldDB" id="A0A839RNK7"/>
<dbReference type="Proteomes" id="UP000567922">
    <property type="component" value="Unassembled WGS sequence"/>
</dbReference>
<dbReference type="EMBL" id="JACHWS010000002">
    <property type="protein sequence ID" value="MBB3037646.1"/>
    <property type="molecule type" value="Genomic_DNA"/>
</dbReference>
<sequence length="139" mass="14540">MISTAAAVAPKSGSVGEQGAEVTFAQLIEAAREIWSHSFDGEIDESSAVLLAVAGTVFAGDGQDGAQQLAEKLGSIVAAIDGSSGDAAEETQETVGEERRAIVLRLFEERLCSAAVRRQQTNGTASEHIERYTRAVASM</sequence>
<comment type="caution">
    <text evidence="1">The sequence shown here is derived from an EMBL/GenBank/DDBJ whole genome shotgun (WGS) entry which is preliminary data.</text>
</comment>
<dbReference type="OrthoDB" id="9829629at2"/>
<reference evidence="1 2" key="1">
    <citation type="submission" date="2020-08" db="EMBL/GenBank/DDBJ databases">
        <title>Sequencing the genomes of 1000 actinobacteria strains.</title>
        <authorList>
            <person name="Klenk H.-P."/>
        </authorList>
    </citation>
    <scope>NUCLEOTIDE SEQUENCE [LARGE SCALE GENOMIC DNA]</scope>
    <source>
        <strain evidence="1 2">DSM 45258</strain>
    </source>
</reference>
<accession>A0A839RNK7</accession>
<keyword evidence="2" id="KW-1185">Reference proteome</keyword>
<proteinExistence type="predicted"/>